<evidence type="ECO:0000313" key="1">
    <source>
        <dbReference type="EMBL" id="NHK96877.1"/>
    </source>
</evidence>
<dbReference type="PROSITE" id="PS51257">
    <property type="entry name" value="PROKAR_LIPOPROTEIN"/>
    <property type="match status" value="1"/>
</dbReference>
<protein>
    <recommendedName>
        <fullName evidence="3">Lipoprotein</fullName>
    </recommendedName>
</protein>
<keyword evidence="2" id="KW-1185">Reference proteome</keyword>
<dbReference type="Proteomes" id="UP000802098">
    <property type="component" value="Unassembled WGS sequence"/>
</dbReference>
<organism evidence="1 2">
    <name type="scientific">Rubrivivax benzoatilyticus</name>
    <dbReference type="NCBI Taxonomy" id="316997"/>
    <lineage>
        <taxon>Bacteria</taxon>
        <taxon>Pseudomonadati</taxon>
        <taxon>Pseudomonadota</taxon>
        <taxon>Betaproteobacteria</taxon>
        <taxon>Burkholderiales</taxon>
        <taxon>Sphaerotilaceae</taxon>
        <taxon>Rubrivivax</taxon>
    </lineage>
</organism>
<name>A0ABX0HP76_9BURK</name>
<accession>A0ABX0HP76</accession>
<reference evidence="1 2" key="1">
    <citation type="submission" date="2020-03" db="EMBL/GenBank/DDBJ databases">
        <title>Rubrivivax benzoatilyticus JA2 (sequenced after 10 years sub-culturing).</title>
        <authorList>
            <person name="Gupta D."/>
            <person name="Chintalapati S."/>
            <person name="Chintalapati V.R."/>
        </authorList>
    </citation>
    <scope>NUCLEOTIDE SEQUENCE [LARGE SCALE GENOMIC DNA]</scope>
    <source>
        <strain evidence="1 2">JA2-Mal</strain>
    </source>
</reference>
<evidence type="ECO:0008006" key="3">
    <source>
        <dbReference type="Google" id="ProtNLM"/>
    </source>
</evidence>
<sequence length="127" mass="14030">MTARTPARGSLRQQARTVALLLLAVLAVAGCVTDPSRRPVPETVTVDPDNPKRVRFVVHGDPGLKKYPAIQALPLAASERIREGMRRHAADLLAERGWCPHGFTGPDIVRAYEYARLTSHFFVECTE</sequence>
<evidence type="ECO:0000313" key="2">
    <source>
        <dbReference type="Proteomes" id="UP000802098"/>
    </source>
</evidence>
<proteinExistence type="predicted"/>
<dbReference type="EMBL" id="JAAOCD010000001">
    <property type="protein sequence ID" value="NHK96877.1"/>
    <property type="molecule type" value="Genomic_DNA"/>
</dbReference>
<gene>
    <name evidence="1" type="ORF">G7087_00655</name>
</gene>
<comment type="caution">
    <text evidence="1">The sequence shown here is derived from an EMBL/GenBank/DDBJ whole genome shotgun (WGS) entry which is preliminary data.</text>
</comment>
<dbReference type="RefSeq" id="WP_029719058.1">
    <property type="nucleotide sequence ID" value="NZ_JAAOCD010000001.1"/>
</dbReference>